<proteinExistence type="predicted"/>
<sequence length="270" mass="31391">MQRYVQHPTSIADVLRSLHDAEESFFHAANYLIAQATICTPVRDETTLAILQPFRDSATDFLYPVVCAWREFSLFTYYLSELSPSSHLSAATIAQYRSMRLNAQIARKIFLLLEATIVNVEATLTAELRRTSRRDSLFQWLTWSASMRSALLDDLPHLISALRHYCQETMLCLNDIERFGLCLDDLFSDNERAVAFKKDEETVKGLLNLAKFAGESRKDTYLHPFKLGTEYRLRPYMGQNYLRLHRDSMSIFLLVLTLFSYIWFFLRLLT</sequence>
<evidence type="ECO:0000313" key="3">
    <source>
        <dbReference type="Proteomes" id="UP000219338"/>
    </source>
</evidence>
<feature type="transmembrane region" description="Helical" evidence="1">
    <location>
        <begin position="251"/>
        <end position="269"/>
    </location>
</feature>
<name>A0A284QWG1_ARMOS</name>
<keyword evidence="1" id="KW-0812">Transmembrane</keyword>
<organism evidence="2 3">
    <name type="scientific">Armillaria ostoyae</name>
    <name type="common">Armillaria root rot fungus</name>
    <dbReference type="NCBI Taxonomy" id="47428"/>
    <lineage>
        <taxon>Eukaryota</taxon>
        <taxon>Fungi</taxon>
        <taxon>Dikarya</taxon>
        <taxon>Basidiomycota</taxon>
        <taxon>Agaricomycotina</taxon>
        <taxon>Agaricomycetes</taxon>
        <taxon>Agaricomycetidae</taxon>
        <taxon>Agaricales</taxon>
        <taxon>Marasmiineae</taxon>
        <taxon>Physalacriaceae</taxon>
        <taxon>Armillaria</taxon>
    </lineage>
</organism>
<dbReference type="AlphaFoldDB" id="A0A284QWG1"/>
<protein>
    <submittedName>
        <fullName evidence="2">Uncharacterized protein</fullName>
    </submittedName>
</protein>
<accession>A0A284QWG1</accession>
<gene>
    <name evidence="2" type="ORF">ARMOST_04083</name>
</gene>
<keyword evidence="3" id="KW-1185">Reference proteome</keyword>
<evidence type="ECO:0000256" key="1">
    <source>
        <dbReference type="SAM" id="Phobius"/>
    </source>
</evidence>
<dbReference type="OrthoDB" id="2885910at2759"/>
<keyword evidence="1" id="KW-1133">Transmembrane helix</keyword>
<keyword evidence="1" id="KW-0472">Membrane</keyword>
<dbReference type="Proteomes" id="UP000219338">
    <property type="component" value="Unassembled WGS sequence"/>
</dbReference>
<dbReference type="OMA" id="RDSMSIF"/>
<reference evidence="3" key="1">
    <citation type="journal article" date="2017" name="Nat. Ecol. Evol.">
        <title>Genome expansion and lineage-specific genetic innovations in the forest pathogenic fungi Armillaria.</title>
        <authorList>
            <person name="Sipos G."/>
            <person name="Prasanna A.N."/>
            <person name="Walter M.C."/>
            <person name="O'Connor E."/>
            <person name="Balint B."/>
            <person name="Krizsan K."/>
            <person name="Kiss B."/>
            <person name="Hess J."/>
            <person name="Varga T."/>
            <person name="Slot J."/>
            <person name="Riley R."/>
            <person name="Boka B."/>
            <person name="Rigling D."/>
            <person name="Barry K."/>
            <person name="Lee J."/>
            <person name="Mihaltcheva S."/>
            <person name="LaButti K."/>
            <person name="Lipzen A."/>
            <person name="Waldron R."/>
            <person name="Moloney N.M."/>
            <person name="Sperisen C."/>
            <person name="Kredics L."/>
            <person name="Vagvoelgyi C."/>
            <person name="Patrignani A."/>
            <person name="Fitzpatrick D."/>
            <person name="Nagy I."/>
            <person name="Doyle S."/>
            <person name="Anderson J.B."/>
            <person name="Grigoriev I.V."/>
            <person name="Gueldener U."/>
            <person name="Muensterkoetter M."/>
            <person name="Nagy L.G."/>
        </authorList>
    </citation>
    <scope>NUCLEOTIDE SEQUENCE [LARGE SCALE GENOMIC DNA]</scope>
    <source>
        <strain evidence="3">C18/9</strain>
    </source>
</reference>
<dbReference type="EMBL" id="FUEG01000002">
    <property type="protein sequence ID" value="SJL00769.1"/>
    <property type="molecule type" value="Genomic_DNA"/>
</dbReference>
<evidence type="ECO:0000313" key="2">
    <source>
        <dbReference type="EMBL" id="SJL00769.1"/>
    </source>
</evidence>